<keyword evidence="2" id="KW-1185">Reference proteome</keyword>
<sequence>MDSSVSSIVDIIQMRSWKHALFTTYTLSLSYFESEILPLLLRSGCSDIWLIADAEGYRSSLLERRSMRIGHEYHLVPAALPNGVFHAKSIYLSSDQDDLLLIGSGNITFAGHGRNLEVFEALTPETHGTAFGDFADYLEAMRARDDIKFARTEWIDDFSARALVASDKSKGPVQLLHSLDDPIVSQIPIALTDYGTCSSVSIVSPYHDPDGLAVELLSNELGKVPIAIAVTSKDTSPFPFSKATSLPFPVTPVRVVSKDKRFVHAKLYEFSCSDGTVILSGSINATRKALTTTENVELGTLRKLDSEKSLLSWETIKAPVFEAQSRMPSGLKESEIVYAGFDRNESTLLTGQLISLKPVKGFWRGLMIQADGDATPFEVEVDERGRFSKKDNTFEPFSQMPALQILLSQGDREARGWVHNEMFLAMPGRRRLTAGSLSRIMRREESDDDIDALLDYLSINAENHIRLYDLPVRKIDEGVGPSTETTVITVNLEDLAPIEEIGGSGTPTGRNGQDQIDAFDQAMQRLRKVFLGHGRSKTIGASNFGESVVTGEDAVNNGSTNKKQKRSSRKCALAEFESHIDKLINEAMDKPSSIRALLVLKLEVGMWMRIYRLSDLNDAYEFLYTWFYQACRSAISEPDKVSSLEQHIITNAAILFALGAKSDRDVIAENLHDCLEHFYNGDADKEHLLNTLIANSDFGFGPLLIGETANSELLSNSITEILSHPTIRQQLLRALTLAEAGHLIPREWKIFRSTPGTALLKAFQSPNWRRRIRAVKNKSPSCAFDYFSFSIDITAKYQRYRIGHCIHCKRFTLDVSP</sequence>
<dbReference type="AlphaFoldDB" id="A0A285PDL9"/>
<evidence type="ECO:0000313" key="1">
    <source>
        <dbReference type="EMBL" id="SNZ19323.1"/>
    </source>
</evidence>
<protein>
    <recommendedName>
        <fullName evidence="3">PLD-like domain-containing protein</fullName>
    </recommendedName>
</protein>
<dbReference type="OrthoDB" id="8351115at2"/>
<reference evidence="1 2" key="1">
    <citation type="submission" date="2017-09" db="EMBL/GenBank/DDBJ databases">
        <authorList>
            <person name="Ehlers B."/>
            <person name="Leendertz F.H."/>
        </authorList>
    </citation>
    <scope>NUCLEOTIDE SEQUENCE [LARGE SCALE GENOMIC DNA]</scope>
    <source>
        <strain evidence="1 2">DSM 18289</strain>
    </source>
</reference>
<evidence type="ECO:0008006" key="3">
    <source>
        <dbReference type="Google" id="ProtNLM"/>
    </source>
</evidence>
<dbReference type="Proteomes" id="UP000219439">
    <property type="component" value="Unassembled WGS sequence"/>
</dbReference>
<dbReference type="RefSeq" id="WP_097153678.1">
    <property type="nucleotide sequence ID" value="NZ_OBEL01000002.1"/>
</dbReference>
<dbReference type="EMBL" id="OBEL01000002">
    <property type="protein sequence ID" value="SNZ19323.1"/>
    <property type="molecule type" value="Genomic_DNA"/>
</dbReference>
<dbReference type="Gene3D" id="3.30.870.10">
    <property type="entry name" value="Endonuclease Chain A"/>
    <property type="match status" value="2"/>
</dbReference>
<gene>
    <name evidence="1" type="ORF">SAMN06265368_2405</name>
</gene>
<proteinExistence type="predicted"/>
<name>A0A285PDL9_9HYPH</name>
<organism evidence="1 2">
    <name type="scientific">Cohaesibacter gelatinilyticus</name>
    <dbReference type="NCBI Taxonomy" id="372072"/>
    <lineage>
        <taxon>Bacteria</taxon>
        <taxon>Pseudomonadati</taxon>
        <taxon>Pseudomonadota</taxon>
        <taxon>Alphaproteobacteria</taxon>
        <taxon>Hyphomicrobiales</taxon>
        <taxon>Cohaesibacteraceae</taxon>
    </lineage>
</organism>
<evidence type="ECO:0000313" key="2">
    <source>
        <dbReference type="Proteomes" id="UP000219439"/>
    </source>
</evidence>
<accession>A0A285PDL9</accession>